<dbReference type="PANTHER" id="PTHR12318">
    <property type="entry name" value="TESTOSTERONE-REGULATED PROTEIN RP2"/>
    <property type="match status" value="1"/>
</dbReference>
<keyword evidence="3" id="KW-0479">Metal-binding</keyword>
<name>A0ABP5NQI2_9MICC</name>
<evidence type="ECO:0000256" key="7">
    <source>
        <dbReference type="SAM" id="MobiDB-lite"/>
    </source>
</evidence>
<comment type="caution">
    <text evidence="8">The sequence shown here is derived from an EMBL/GenBank/DDBJ whole genome shotgun (WGS) entry which is preliminary data.</text>
</comment>
<accession>A0ABP5NQI2</accession>
<evidence type="ECO:0000256" key="5">
    <source>
        <dbReference type="ARBA" id="ARBA00022842"/>
    </source>
</evidence>
<proteinExistence type="predicted"/>
<feature type="compositionally biased region" description="Low complexity" evidence="7">
    <location>
        <begin position="312"/>
        <end position="326"/>
    </location>
</feature>
<evidence type="ECO:0000256" key="4">
    <source>
        <dbReference type="ARBA" id="ARBA00022801"/>
    </source>
</evidence>
<dbReference type="Proteomes" id="UP001500432">
    <property type="component" value="Unassembled WGS sequence"/>
</dbReference>
<organism evidence="8 9">
    <name type="scientific">Sinomonas flava</name>
    <dbReference type="NCBI Taxonomy" id="496857"/>
    <lineage>
        <taxon>Bacteria</taxon>
        <taxon>Bacillati</taxon>
        <taxon>Actinomycetota</taxon>
        <taxon>Actinomycetes</taxon>
        <taxon>Micrococcales</taxon>
        <taxon>Micrococcaceae</taxon>
        <taxon>Sinomonas</taxon>
    </lineage>
</organism>
<evidence type="ECO:0000313" key="9">
    <source>
        <dbReference type="Proteomes" id="UP001500432"/>
    </source>
</evidence>
<evidence type="ECO:0000256" key="1">
    <source>
        <dbReference type="ARBA" id="ARBA00001936"/>
    </source>
</evidence>
<keyword evidence="6" id="KW-0464">Manganese</keyword>
<sequence length="326" mass="35120">MPTSLRRRFILPKRLQGAARSWLDEVERAPRKPRFASSVALVRDSADGTETWLSYRGGESPLGVVGFPGGSVENTDLDSFDWFGPSVGQWAELLGTEDYALARTHVVAAIRELFEESGVLLAGSDESVVVEGTSTPDWTRAREALAGQEITFAQLLAKRGLGLRTDLLRPLVHWVTPDFAHRRFDTRYFAATLPVGQTPTLLPSKGVWGQWVCAGKVVAERETPALGDEIGQPDTRGLPLPELLVPATEIILAKMAKAKGCIAYLNIRRTTHTYQAQLAEDSGQLFLEVEAPGAVAPPTEALHTVPHGGGAHPASHPSAVAHDGGA</sequence>
<dbReference type="RefSeq" id="WP_344300351.1">
    <property type="nucleotide sequence ID" value="NZ_BAAAQW010000008.1"/>
</dbReference>
<comment type="cofactor">
    <cofactor evidence="2">
        <name>Mg(2+)</name>
        <dbReference type="ChEBI" id="CHEBI:18420"/>
    </cofactor>
</comment>
<feature type="region of interest" description="Disordered" evidence="7">
    <location>
        <begin position="303"/>
        <end position="326"/>
    </location>
</feature>
<evidence type="ECO:0000313" key="8">
    <source>
        <dbReference type="EMBL" id="GAA2201825.1"/>
    </source>
</evidence>
<dbReference type="PANTHER" id="PTHR12318:SF0">
    <property type="entry name" value="ACYL-COENZYME A DIPHOSPHATASE NUDT19"/>
    <property type="match status" value="1"/>
</dbReference>
<keyword evidence="4" id="KW-0378">Hydrolase</keyword>
<protein>
    <submittedName>
        <fullName evidence="8">NUDIX domain-containing protein</fullName>
    </submittedName>
</protein>
<dbReference type="Gene3D" id="3.90.79.10">
    <property type="entry name" value="Nucleoside Triphosphate Pyrophosphohydrolase"/>
    <property type="match status" value="1"/>
</dbReference>
<evidence type="ECO:0000256" key="6">
    <source>
        <dbReference type="ARBA" id="ARBA00023211"/>
    </source>
</evidence>
<comment type="cofactor">
    <cofactor evidence="1">
        <name>Mn(2+)</name>
        <dbReference type="ChEBI" id="CHEBI:29035"/>
    </cofactor>
</comment>
<dbReference type="EMBL" id="BAAAQW010000008">
    <property type="protein sequence ID" value="GAA2201825.1"/>
    <property type="molecule type" value="Genomic_DNA"/>
</dbReference>
<dbReference type="InterPro" id="IPR015797">
    <property type="entry name" value="NUDIX_hydrolase-like_dom_sf"/>
</dbReference>
<evidence type="ECO:0000256" key="2">
    <source>
        <dbReference type="ARBA" id="ARBA00001946"/>
    </source>
</evidence>
<reference evidence="9" key="1">
    <citation type="journal article" date="2019" name="Int. J. Syst. Evol. Microbiol.">
        <title>The Global Catalogue of Microorganisms (GCM) 10K type strain sequencing project: providing services to taxonomists for standard genome sequencing and annotation.</title>
        <authorList>
            <consortium name="The Broad Institute Genomics Platform"/>
            <consortium name="The Broad Institute Genome Sequencing Center for Infectious Disease"/>
            <person name="Wu L."/>
            <person name="Ma J."/>
        </authorList>
    </citation>
    <scope>NUCLEOTIDE SEQUENCE [LARGE SCALE GENOMIC DNA]</scope>
    <source>
        <strain evidence="9">JCM 16034</strain>
    </source>
</reference>
<keyword evidence="5" id="KW-0460">Magnesium</keyword>
<gene>
    <name evidence="8" type="ORF">GCM10009849_27770</name>
</gene>
<evidence type="ECO:0000256" key="3">
    <source>
        <dbReference type="ARBA" id="ARBA00022723"/>
    </source>
</evidence>
<keyword evidence="9" id="KW-1185">Reference proteome</keyword>
<dbReference type="InterPro" id="IPR039121">
    <property type="entry name" value="NUDT19"/>
</dbReference>
<dbReference type="SUPFAM" id="SSF55811">
    <property type="entry name" value="Nudix"/>
    <property type="match status" value="1"/>
</dbReference>